<dbReference type="InterPro" id="IPR016195">
    <property type="entry name" value="Pol/histidinol_Pase-like"/>
</dbReference>
<dbReference type="CDD" id="cd07438">
    <property type="entry name" value="PHP_HisPPase_AMP"/>
    <property type="match status" value="1"/>
</dbReference>
<protein>
    <submittedName>
        <fullName evidence="2">PHP domain-containing protein</fullName>
    </submittedName>
</protein>
<dbReference type="EMBL" id="CP061800">
    <property type="protein sequence ID" value="QTA85748.1"/>
    <property type="molecule type" value="Genomic_DNA"/>
</dbReference>
<dbReference type="SMART" id="SM00481">
    <property type="entry name" value="POLIIIAc"/>
    <property type="match status" value="1"/>
</dbReference>
<dbReference type="InterPro" id="IPR004013">
    <property type="entry name" value="PHP_dom"/>
</dbReference>
<feature type="domain" description="Polymerase/histidinol phosphatase N-terminal" evidence="1">
    <location>
        <begin position="9"/>
        <end position="74"/>
    </location>
</feature>
<dbReference type="KEGG" id="dmm:dnm_017620"/>
<dbReference type="Pfam" id="PF02811">
    <property type="entry name" value="PHP"/>
    <property type="match status" value="1"/>
</dbReference>
<gene>
    <name evidence="2" type="ORF">dnm_017620</name>
</gene>
<dbReference type="AlphaFoldDB" id="A0A975BI49"/>
<reference evidence="2" key="1">
    <citation type="journal article" date="2021" name="Microb. Physiol.">
        <title>Proteogenomic Insights into the Physiology of Marine, Sulfate-Reducing, Filamentous Desulfonema limicola and Desulfonema magnum.</title>
        <authorList>
            <person name="Schnaars V."/>
            <person name="Wohlbrand L."/>
            <person name="Scheve S."/>
            <person name="Hinrichs C."/>
            <person name="Reinhardt R."/>
            <person name="Rabus R."/>
        </authorList>
    </citation>
    <scope>NUCLEOTIDE SEQUENCE</scope>
    <source>
        <strain evidence="2">4be13</strain>
    </source>
</reference>
<organism evidence="2 3">
    <name type="scientific">Desulfonema magnum</name>
    <dbReference type="NCBI Taxonomy" id="45655"/>
    <lineage>
        <taxon>Bacteria</taxon>
        <taxon>Pseudomonadati</taxon>
        <taxon>Thermodesulfobacteriota</taxon>
        <taxon>Desulfobacteria</taxon>
        <taxon>Desulfobacterales</taxon>
        <taxon>Desulfococcaceae</taxon>
        <taxon>Desulfonema</taxon>
    </lineage>
</organism>
<evidence type="ECO:0000313" key="2">
    <source>
        <dbReference type="EMBL" id="QTA85748.1"/>
    </source>
</evidence>
<dbReference type="SUPFAM" id="SSF89550">
    <property type="entry name" value="PHP domain-like"/>
    <property type="match status" value="1"/>
</dbReference>
<dbReference type="InterPro" id="IPR003141">
    <property type="entry name" value="Pol/His_phosphatase_N"/>
</dbReference>
<keyword evidence="3" id="KW-1185">Reference proteome</keyword>
<dbReference type="Proteomes" id="UP000663722">
    <property type="component" value="Chromosome"/>
</dbReference>
<dbReference type="GO" id="GO:0035312">
    <property type="term" value="F:5'-3' DNA exonuclease activity"/>
    <property type="evidence" value="ECO:0007669"/>
    <property type="project" value="TreeGrafter"/>
</dbReference>
<accession>A0A975BI49</accession>
<dbReference type="InterPro" id="IPR052018">
    <property type="entry name" value="PHP_domain"/>
</dbReference>
<dbReference type="Gene3D" id="1.10.150.650">
    <property type="match status" value="1"/>
</dbReference>
<evidence type="ECO:0000259" key="1">
    <source>
        <dbReference type="SMART" id="SM00481"/>
    </source>
</evidence>
<dbReference type="PANTHER" id="PTHR42924">
    <property type="entry name" value="EXONUCLEASE"/>
    <property type="match status" value="1"/>
</dbReference>
<evidence type="ECO:0000313" key="3">
    <source>
        <dbReference type="Proteomes" id="UP000663722"/>
    </source>
</evidence>
<name>A0A975BI49_9BACT</name>
<proteinExistence type="predicted"/>
<dbReference type="PANTHER" id="PTHR42924:SF3">
    <property type="entry name" value="POLYMERASE_HISTIDINOL PHOSPHATASE N-TERMINAL DOMAIN-CONTAINING PROTEIN"/>
    <property type="match status" value="1"/>
</dbReference>
<dbReference type="Gene3D" id="3.20.20.140">
    <property type="entry name" value="Metal-dependent hydrolases"/>
    <property type="match status" value="1"/>
</dbReference>
<sequence length="294" mass="31872">MACNKSVRIDLHVHSDASDGTLSPSEILVMAQKFKLGAIAITDHDTIAGSKEAISIGIPPSIKFLTGIEISAASPPSYPCTGSFHILGYGIRLDDPVLNQTLDVLQKARKNRNPQIIERLNHLGISLSLNEVLENFGEGQVGRPHIARAMIKKGIVKSVNEAFDRYLANGKPAYVDKYRIDCSQAIEVILGAGGVPVLAHPILLNPLDGKPLEDLIRILKPMGLKGIEVYYPEHSPGHIVLYSEIASRYGLLLTGGTDFHGAVKPDIKMGSGRGDFFVPYALYEKLVLSITSDQ</sequence>
<dbReference type="GO" id="GO:0004534">
    <property type="term" value="F:5'-3' RNA exonuclease activity"/>
    <property type="evidence" value="ECO:0007669"/>
    <property type="project" value="TreeGrafter"/>
</dbReference>
<dbReference type="RefSeq" id="WP_207681670.1">
    <property type="nucleotide sequence ID" value="NZ_CP061800.1"/>
</dbReference>